<dbReference type="EMBL" id="FO082820">
    <property type="protein sequence ID" value="CCF18723.1"/>
    <property type="molecule type" value="Genomic_DNA"/>
</dbReference>
<evidence type="ECO:0000313" key="2">
    <source>
        <dbReference type="Proteomes" id="UP000010792"/>
    </source>
</evidence>
<name>L0NCA6_9HYPH</name>
<dbReference type="STRING" id="1125847.NT26_0999"/>
<accession>L0NCA6</accession>
<keyword evidence="2" id="KW-1185">Reference proteome</keyword>
<gene>
    <name evidence="1" type="ORF">NT26_0999</name>
</gene>
<dbReference type="KEGG" id="rht:NT26_0999"/>
<dbReference type="Proteomes" id="UP000010792">
    <property type="component" value="Chromosome"/>
</dbReference>
<dbReference type="AlphaFoldDB" id="L0NCA6"/>
<dbReference type="RefSeq" id="WP_052637683.1">
    <property type="nucleotide sequence ID" value="NZ_FO082820.1"/>
</dbReference>
<evidence type="ECO:0000313" key="1">
    <source>
        <dbReference type="EMBL" id="CCF18723.1"/>
    </source>
</evidence>
<protein>
    <submittedName>
        <fullName evidence="1">Uncharacterized protein</fullName>
    </submittedName>
</protein>
<dbReference type="OrthoDB" id="8420356at2"/>
<organism evidence="1 2">
    <name type="scientific">Pseudorhizobium banfieldiae</name>
    <dbReference type="NCBI Taxonomy" id="1125847"/>
    <lineage>
        <taxon>Bacteria</taxon>
        <taxon>Pseudomonadati</taxon>
        <taxon>Pseudomonadota</taxon>
        <taxon>Alphaproteobacteria</taxon>
        <taxon>Hyphomicrobiales</taxon>
        <taxon>Rhizobiaceae</taxon>
        <taxon>Rhizobium/Agrobacterium group</taxon>
        <taxon>Pseudorhizobium</taxon>
    </lineage>
</organism>
<proteinExistence type="predicted"/>
<reference evidence="1 2" key="1">
    <citation type="journal article" date="2013" name="Genome Biol. Evol.">
        <title>Life in an arsenic-containing gold mine: genome and physiology of the autotrophic arsenite-oxidizing bacterium rhizobium sp. NT-26.</title>
        <authorList>
            <person name="Andres J."/>
            <person name="Arsene-Ploetze F."/>
            <person name="Barbe V."/>
            <person name="Brochier-Armanet C."/>
            <person name="Cleiss-Arnold J."/>
            <person name="Coppee J.Y."/>
            <person name="Dillies M.A."/>
            <person name="Geist"/>
            <person name="L"/>
            <person name="Joublin A."/>
            <person name="Koechler S."/>
            <person name="Lassalle F."/>
            <person name="Marchal M."/>
            <person name="Medigue C."/>
            <person name="Muller D."/>
            <person name="Nesme X."/>
            <person name="Plewniak F."/>
            <person name="Proux C."/>
            <person name="Ramirez-Bahena M.H."/>
            <person name="Schenowitz C."/>
            <person name="Sismeiro O."/>
            <person name="Vallenet D."/>
            <person name="Santini J.M."/>
            <person name="Bertin P.N."/>
        </authorList>
    </citation>
    <scope>NUCLEOTIDE SEQUENCE [LARGE SCALE GENOMIC DNA]</scope>
    <source>
        <strain evidence="1 2">NT-26</strain>
    </source>
</reference>
<sequence>MTGDAAGKLKEAIRHRIACIDRMTINAFAGTGRSRRRELQATHAIARRIVYEGLHPFSFHWDHGNGEPATSHDVYLTVFTALFDIDDEDAHRWGSKTEWDAARAEATRDIVRALMRKFLVGERRIVSVRPEDYVGSHSLSASRYEDEL</sequence>